<comment type="caution">
    <text evidence="2">The sequence shown here is derived from an EMBL/GenBank/DDBJ whole genome shotgun (WGS) entry which is preliminary data.</text>
</comment>
<gene>
    <name evidence="2" type="ORF">BC659_3391</name>
</gene>
<dbReference type="OrthoDB" id="1467107at2"/>
<keyword evidence="3" id="KW-1185">Reference proteome</keyword>
<sequence>MKRMMIPALLLLFCISLDAQQRVVAECTAVYTISLDDNSLDAEIAATLKATSKTVYIKGINSRTDLNSPSFSQSVIYNKNTATATILRTIGANKFMTRLDQAKWAAEHTRYANMKLVKSDDTKVILGYECKKMILELTDGTSLTVFYATNIMPSVKEFEYQFKDVPGFVLEYESTEGESRKIKYTASQINFNPVAASRFDIPTSGYRMLN</sequence>
<accession>A0A4R6IN02</accession>
<dbReference type="EMBL" id="SNWP01000017">
    <property type="protein sequence ID" value="TDO23386.1"/>
    <property type="molecule type" value="Genomic_DNA"/>
</dbReference>
<dbReference type="AlphaFoldDB" id="A0A4R6IN02"/>
<evidence type="ECO:0000313" key="3">
    <source>
        <dbReference type="Proteomes" id="UP000295741"/>
    </source>
</evidence>
<protein>
    <submittedName>
        <fullName evidence="2">GLPGLI family protein</fullName>
    </submittedName>
</protein>
<keyword evidence="1" id="KW-0732">Signal</keyword>
<dbReference type="RefSeq" id="WP_133475857.1">
    <property type="nucleotide sequence ID" value="NZ_SNWP01000017.1"/>
</dbReference>
<organism evidence="2 3">
    <name type="scientific">Sediminibacterium goheungense</name>
    <dbReference type="NCBI Taxonomy" id="1086393"/>
    <lineage>
        <taxon>Bacteria</taxon>
        <taxon>Pseudomonadati</taxon>
        <taxon>Bacteroidota</taxon>
        <taxon>Chitinophagia</taxon>
        <taxon>Chitinophagales</taxon>
        <taxon>Chitinophagaceae</taxon>
        <taxon>Sediminibacterium</taxon>
    </lineage>
</organism>
<dbReference type="Proteomes" id="UP000295741">
    <property type="component" value="Unassembled WGS sequence"/>
</dbReference>
<evidence type="ECO:0000313" key="2">
    <source>
        <dbReference type="EMBL" id="TDO23386.1"/>
    </source>
</evidence>
<feature type="chain" id="PRO_5020773605" evidence="1">
    <location>
        <begin position="20"/>
        <end position="210"/>
    </location>
</feature>
<reference evidence="2 3" key="1">
    <citation type="submission" date="2019-03" db="EMBL/GenBank/DDBJ databases">
        <title>Genomic Encyclopedia of Archaeal and Bacterial Type Strains, Phase II (KMG-II): from individual species to whole genera.</title>
        <authorList>
            <person name="Goeker M."/>
        </authorList>
    </citation>
    <scope>NUCLEOTIDE SEQUENCE [LARGE SCALE GENOMIC DNA]</scope>
    <source>
        <strain evidence="2 3">DSM 28323</strain>
    </source>
</reference>
<feature type="signal peptide" evidence="1">
    <location>
        <begin position="1"/>
        <end position="19"/>
    </location>
</feature>
<name>A0A4R6IN02_9BACT</name>
<proteinExistence type="predicted"/>
<evidence type="ECO:0000256" key="1">
    <source>
        <dbReference type="SAM" id="SignalP"/>
    </source>
</evidence>